<reference evidence="2" key="1">
    <citation type="journal article" date="2021" name="Proc. Natl. Acad. Sci. U.S.A.">
        <title>A Catalog of Tens of Thousands of Viruses from Human Metagenomes Reveals Hidden Associations with Chronic Diseases.</title>
        <authorList>
            <person name="Tisza M.J."/>
            <person name="Buck C.B."/>
        </authorList>
    </citation>
    <scope>NUCLEOTIDE SEQUENCE</scope>
    <source>
        <strain evidence="2">CttJO12</strain>
    </source>
</reference>
<accession>A0A8S5R161</accession>
<organism evidence="2">
    <name type="scientific">Siphoviridae sp. cttJO12</name>
    <dbReference type="NCBI Taxonomy" id="2826492"/>
    <lineage>
        <taxon>Viruses</taxon>
        <taxon>Duplodnaviria</taxon>
        <taxon>Heunggongvirae</taxon>
        <taxon>Uroviricota</taxon>
        <taxon>Caudoviricetes</taxon>
    </lineage>
</organism>
<protein>
    <submittedName>
        <fullName evidence="2">Uncharacterized protein</fullName>
    </submittedName>
</protein>
<evidence type="ECO:0000313" key="2">
    <source>
        <dbReference type="EMBL" id="DAE24898.1"/>
    </source>
</evidence>
<sequence>MKYVVIRSFADMNDCSEEFPNGRIYNVGDIFPISGVTKTRLRELTTSDNRAGFLFIKPVEEGDEENGATETPGTEDEGGTEETADSTGDDTVTGDTEG</sequence>
<evidence type="ECO:0000256" key="1">
    <source>
        <dbReference type="SAM" id="MobiDB-lite"/>
    </source>
</evidence>
<proteinExistence type="predicted"/>
<feature type="compositionally biased region" description="Low complexity" evidence="1">
    <location>
        <begin position="89"/>
        <end position="98"/>
    </location>
</feature>
<feature type="region of interest" description="Disordered" evidence="1">
    <location>
        <begin position="57"/>
        <end position="98"/>
    </location>
</feature>
<feature type="compositionally biased region" description="Acidic residues" evidence="1">
    <location>
        <begin position="61"/>
        <end position="88"/>
    </location>
</feature>
<name>A0A8S5R161_9CAUD</name>
<dbReference type="EMBL" id="BK015787">
    <property type="protein sequence ID" value="DAE24898.1"/>
    <property type="molecule type" value="Genomic_DNA"/>
</dbReference>